<sequence>MTGKTIVGWDDSAPARAAVEWAAAWTSGGELTLARVLEDSIGITDYIVDDSMVDAARAALEDAAAQLRVAHPDVHVETEFVRGDPIGELRRRSGPDRLVVVGTHRREGSRLRFEWSVGARLAASARGPVAIVPEDDGTARSGVVVGIDGSAASDVAVAFAAEHAHRTRQPLRVIHAWQEPPVWQGPDALPGLPSQEFLGDLEETHRQILEDSVTKAADAWPGLQVRGTLVHGAPQPALLEASRPAALLVVGNHGLRGVERLLLGSVSHTMVLNIVSPTVVVGAAAES</sequence>
<protein>
    <submittedName>
        <fullName evidence="3">Universal stress protein</fullName>
    </submittedName>
</protein>
<feature type="domain" description="UspA" evidence="2">
    <location>
        <begin position="2"/>
        <end position="133"/>
    </location>
</feature>
<reference evidence="3 4" key="1">
    <citation type="submission" date="2019-03" db="EMBL/GenBank/DDBJ databases">
        <title>Genomics of glacier-inhabiting Cryobacterium strains.</title>
        <authorList>
            <person name="Liu Q."/>
            <person name="Xin Y.-H."/>
        </authorList>
    </citation>
    <scope>NUCLEOTIDE SEQUENCE [LARGE SCALE GENOMIC DNA]</scope>
    <source>
        <strain evidence="3 4">Sr47</strain>
    </source>
</reference>
<keyword evidence="4" id="KW-1185">Reference proteome</keyword>
<dbReference type="InterPro" id="IPR006015">
    <property type="entry name" value="Universal_stress_UspA"/>
</dbReference>
<name>A0A4R8UCI5_9MICO</name>
<accession>A0A4R8UCI5</accession>
<dbReference type="EMBL" id="SOEZ01000075">
    <property type="protein sequence ID" value="TFB47283.1"/>
    <property type="molecule type" value="Genomic_DNA"/>
</dbReference>
<dbReference type="Gene3D" id="3.40.50.620">
    <property type="entry name" value="HUPs"/>
    <property type="match status" value="2"/>
</dbReference>
<dbReference type="Proteomes" id="UP000297866">
    <property type="component" value="Unassembled WGS sequence"/>
</dbReference>
<comment type="caution">
    <text evidence="3">The sequence shown here is derived from an EMBL/GenBank/DDBJ whole genome shotgun (WGS) entry which is preliminary data.</text>
</comment>
<dbReference type="RefSeq" id="WP_134492593.1">
    <property type="nucleotide sequence ID" value="NZ_SOEZ01000075.1"/>
</dbReference>
<comment type="similarity">
    <text evidence="1">Belongs to the universal stress protein A family.</text>
</comment>
<evidence type="ECO:0000313" key="3">
    <source>
        <dbReference type="EMBL" id="TFB47283.1"/>
    </source>
</evidence>
<feature type="domain" description="UspA" evidence="2">
    <location>
        <begin position="143"/>
        <end position="281"/>
    </location>
</feature>
<dbReference type="Pfam" id="PF00582">
    <property type="entry name" value="Usp"/>
    <property type="match status" value="2"/>
</dbReference>
<dbReference type="AlphaFoldDB" id="A0A4R8UCI5"/>
<dbReference type="PRINTS" id="PR01438">
    <property type="entry name" value="UNVRSLSTRESS"/>
</dbReference>
<dbReference type="SUPFAM" id="SSF52402">
    <property type="entry name" value="Adenine nucleotide alpha hydrolases-like"/>
    <property type="match status" value="2"/>
</dbReference>
<dbReference type="PANTHER" id="PTHR46268">
    <property type="entry name" value="STRESS RESPONSE PROTEIN NHAX"/>
    <property type="match status" value="1"/>
</dbReference>
<evidence type="ECO:0000313" key="4">
    <source>
        <dbReference type="Proteomes" id="UP000297866"/>
    </source>
</evidence>
<dbReference type="PANTHER" id="PTHR46268:SF6">
    <property type="entry name" value="UNIVERSAL STRESS PROTEIN UP12"/>
    <property type="match status" value="1"/>
</dbReference>
<dbReference type="InterPro" id="IPR014729">
    <property type="entry name" value="Rossmann-like_a/b/a_fold"/>
</dbReference>
<evidence type="ECO:0000259" key="2">
    <source>
        <dbReference type="Pfam" id="PF00582"/>
    </source>
</evidence>
<dbReference type="InterPro" id="IPR006016">
    <property type="entry name" value="UspA"/>
</dbReference>
<proteinExistence type="inferred from homology"/>
<gene>
    <name evidence="3" type="ORF">E3O23_15625</name>
</gene>
<organism evidence="3 4">
    <name type="scientific">Cryobacterium tagatosivorans</name>
    <dbReference type="NCBI Taxonomy" id="1259199"/>
    <lineage>
        <taxon>Bacteria</taxon>
        <taxon>Bacillati</taxon>
        <taxon>Actinomycetota</taxon>
        <taxon>Actinomycetes</taxon>
        <taxon>Micrococcales</taxon>
        <taxon>Microbacteriaceae</taxon>
        <taxon>Cryobacterium</taxon>
    </lineage>
</organism>
<evidence type="ECO:0000256" key="1">
    <source>
        <dbReference type="ARBA" id="ARBA00008791"/>
    </source>
</evidence>
<dbReference type="OrthoDB" id="9772177at2"/>